<dbReference type="GeneID" id="36832885"/>
<dbReference type="AlphaFoldDB" id="A0A2U9IGN9"/>
<dbReference type="Proteomes" id="UP000248044">
    <property type="component" value="Chromosome"/>
</dbReference>
<accession>A0A2U9IGN9</accession>
<protein>
    <submittedName>
        <fullName evidence="1">Transcriptional regulator</fullName>
    </submittedName>
</protein>
<organism evidence="1 2">
    <name type="scientific">Acidianus brierleyi</name>
    <dbReference type="NCBI Taxonomy" id="41673"/>
    <lineage>
        <taxon>Archaea</taxon>
        <taxon>Thermoproteota</taxon>
        <taxon>Thermoprotei</taxon>
        <taxon>Sulfolobales</taxon>
        <taxon>Sulfolobaceae</taxon>
        <taxon>Acidianus</taxon>
    </lineage>
</organism>
<gene>
    <name evidence="1" type="ORF">DFR85_11975</name>
</gene>
<sequence length="104" mass="11689">MEWKTYCEESYTKVIPYLRTAIIKTLVKKGIPVKKAVKIVGISTTAYERHVNDKKVNMILQDEELGDMIEGVTSRLSTGEVVEATSFCILCSKSRKVFGLQPCT</sequence>
<dbReference type="RefSeq" id="WP_110271088.1">
    <property type="nucleotide sequence ID" value="NZ_CP029289.2"/>
</dbReference>
<evidence type="ECO:0000313" key="2">
    <source>
        <dbReference type="Proteomes" id="UP000248044"/>
    </source>
</evidence>
<dbReference type="KEGG" id="abri:DFR85_11975"/>
<reference evidence="1 2" key="1">
    <citation type="submission" date="2018-05" db="EMBL/GenBank/DDBJ databases">
        <title>Complete Genome Sequences of Extremely Thermoacidophilic, Metal-Mobilizing Type-Strain Members of the Archaeal Family Sulfolobaceae: Acidianus brierleyi DSM-1651T, Acidianus sulfidivorans DSM-18786T, Metallosphaera hakonensis DSM-7519T, and Metallosphaera prunae DSM-10039T.</title>
        <authorList>
            <person name="Counts J.A."/>
            <person name="Kelly R.M."/>
        </authorList>
    </citation>
    <scope>NUCLEOTIDE SEQUENCE [LARGE SCALE GENOMIC DNA]</scope>
    <source>
        <strain evidence="1 2">DSM 1651</strain>
    </source>
</reference>
<dbReference type="EMBL" id="CP029289">
    <property type="protein sequence ID" value="AWR95207.1"/>
    <property type="molecule type" value="Genomic_DNA"/>
</dbReference>
<evidence type="ECO:0000313" key="1">
    <source>
        <dbReference type="EMBL" id="AWR95207.1"/>
    </source>
</evidence>
<name>A0A2U9IGN9_9CREN</name>
<dbReference type="OrthoDB" id="33473at2157"/>
<proteinExistence type="predicted"/>
<keyword evidence="2" id="KW-1185">Reference proteome</keyword>